<dbReference type="AlphaFoldDB" id="A0A0W0TQ43"/>
<keyword evidence="2" id="KW-1185">Reference proteome</keyword>
<evidence type="ECO:0000313" key="1">
    <source>
        <dbReference type="EMBL" id="KTC97748.1"/>
    </source>
</evidence>
<reference evidence="1 2" key="1">
    <citation type="submission" date="2015-11" db="EMBL/GenBank/DDBJ databases">
        <title>Genomic analysis of 38 Legionella species identifies large and diverse effector repertoires.</title>
        <authorList>
            <person name="Burstein D."/>
            <person name="Amaro F."/>
            <person name="Zusman T."/>
            <person name="Lifshitz Z."/>
            <person name="Cohen O."/>
            <person name="Gilbert J.A."/>
            <person name="Pupko T."/>
            <person name="Shuman H.A."/>
            <person name="Segal G."/>
        </authorList>
    </citation>
    <scope>NUCLEOTIDE SEQUENCE [LARGE SCALE GENOMIC DNA]</scope>
    <source>
        <strain evidence="1 2">SE-32A-C8</strain>
    </source>
</reference>
<dbReference type="OrthoDB" id="5652488at2"/>
<accession>A0A0W0TQ43</accession>
<protein>
    <submittedName>
        <fullName evidence="1">Uncharacterized protein</fullName>
    </submittedName>
</protein>
<dbReference type="Proteomes" id="UP000054773">
    <property type="component" value="Unassembled WGS sequence"/>
</dbReference>
<dbReference type="RefSeq" id="WP_058526717.1">
    <property type="nucleotide sequence ID" value="NZ_CAAAHY010000016.1"/>
</dbReference>
<evidence type="ECO:0000313" key="2">
    <source>
        <dbReference type="Proteomes" id="UP000054773"/>
    </source>
</evidence>
<name>A0A0W0TQ43_LEGER</name>
<comment type="caution">
    <text evidence="1">The sequence shown here is derived from an EMBL/GenBank/DDBJ whole genome shotgun (WGS) entry which is preliminary data.</text>
</comment>
<dbReference type="EMBL" id="LNYA01000024">
    <property type="protein sequence ID" value="KTC97748.1"/>
    <property type="molecule type" value="Genomic_DNA"/>
</dbReference>
<proteinExistence type="predicted"/>
<sequence>MADGCSVAFLGTGTLAQIILEQSSPEELGKPNALAQKLDGHFFVINQIQYDKANQNVQLNIMTWGEEKTVTLPFEVWQQYRGQATAFVGKNPYMTSLFRNKIRQSVSEGSEPYFAAEAYCLFIHQLLSNPQATSVSTAQRQQIIAKLHEAYRHEKGQTWLQAAIDLRNYIQALPPEEQKSMPLNAAILDMDLFTHVSALDEALKANAYCHFVKQHLDQFPDVLKTRLSARLNQVNDESPTDWVDATLSIKNLIIEEQARAFCKEAETIDVLQGRIKAILASSKNWVEAEHQIRGLFFHVDKELQSKLPARVKYLEIPPTETLLAEASLSANEEKIGWLEYLRAQQDHIEIRRQLLAL</sequence>
<organism evidence="1 2">
    <name type="scientific">Legionella erythra</name>
    <dbReference type="NCBI Taxonomy" id="448"/>
    <lineage>
        <taxon>Bacteria</taxon>
        <taxon>Pseudomonadati</taxon>
        <taxon>Pseudomonadota</taxon>
        <taxon>Gammaproteobacteria</taxon>
        <taxon>Legionellales</taxon>
        <taxon>Legionellaceae</taxon>
        <taxon>Legionella</taxon>
    </lineage>
</organism>
<dbReference type="PATRIC" id="fig|448.7.peg.1655"/>
<dbReference type="STRING" id="448.Lery_1587"/>
<gene>
    <name evidence="1" type="ORF">Lery_1587</name>
</gene>